<dbReference type="InterPro" id="IPR036236">
    <property type="entry name" value="Znf_C2H2_sf"/>
</dbReference>
<reference evidence="13" key="1">
    <citation type="submission" date="2025-08" db="UniProtKB">
        <authorList>
            <consortium name="RefSeq"/>
        </authorList>
    </citation>
    <scope>IDENTIFICATION</scope>
</reference>
<evidence type="ECO:0000256" key="2">
    <source>
        <dbReference type="ARBA" id="ARBA00022723"/>
    </source>
</evidence>
<dbReference type="SMART" id="SM00355">
    <property type="entry name" value="ZnF_C2H2"/>
    <property type="match status" value="2"/>
</dbReference>
<accession>A0A7E5W5A5</accession>
<dbReference type="KEGG" id="tnl:113499215"/>
<keyword evidence="4 9" id="KW-0863">Zinc-finger</keyword>
<dbReference type="InterPro" id="IPR013087">
    <property type="entry name" value="Znf_C2H2_type"/>
</dbReference>
<feature type="domain" description="C2H2-type" evidence="11">
    <location>
        <begin position="334"/>
        <end position="361"/>
    </location>
</feature>
<comment type="subcellular location">
    <subcellularLocation>
        <location evidence="1">Nucleus</location>
    </subcellularLocation>
</comment>
<dbReference type="GO" id="GO:0000981">
    <property type="term" value="F:DNA-binding transcription factor activity, RNA polymerase II-specific"/>
    <property type="evidence" value="ECO:0007669"/>
    <property type="project" value="TreeGrafter"/>
</dbReference>
<evidence type="ECO:0000256" key="4">
    <source>
        <dbReference type="ARBA" id="ARBA00022771"/>
    </source>
</evidence>
<dbReference type="PANTHER" id="PTHR24388">
    <property type="entry name" value="ZINC FINGER PROTEIN"/>
    <property type="match status" value="1"/>
</dbReference>
<sequence length="418" mass="48308">MGDSDGDIEYLDEDADIVQQCVQTVPILVPQYEEKVTPLLIERQPAERRRKRRKDEEDSDYDPSQDLTPSSPPSTKGRKRRQHVVKKVKAYHKDVVPSLKVGPGRKPKFFPAKEPPLDRKQCNIRIPDYDDPLCLPVKAIKNETTDLKRLNDWNNVCLEHFKHCDNLLKPERGETHSSTRTVVFRNVVNKQSNKLETTIWSKTCVENEDGDRKSEIFQCVLPRYKEKKVLTTFGLGNRRPKPYHVSDEVILSKEEGKDGEVLVVYKPKESSSAVYKLVASYDKKNSDGSQEEPDDKDDDEDVKMYMKELAYCKMCAPCYQTSWRGVKKNSKKSIACPICNRSFVTVYNLLAHFKTHSSEEVQKYKRVISSILAEIVDYHYKCRICREQYPSIKALRQHMTTHQGTEVFTCEVGNHTAR</sequence>
<dbReference type="InParanoid" id="A0A7E5W5A5"/>
<keyword evidence="2" id="KW-0479">Metal-binding</keyword>
<evidence type="ECO:0000256" key="5">
    <source>
        <dbReference type="ARBA" id="ARBA00022833"/>
    </source>
</evidence>
<dbReference type="AlphaFoldDB" id="A0A7E5W5A5"/>
<dbReference type="GO" id="GO:0005634">
    <property type="term" value="C:nucleus"/>
    <property type="evidence" value="ECO:0007669"/>
    <property type="project" value="UniProtKB-SubCell"/>
</dbReference>
<evidence type="ECO:0000259" key="11">
    <source>
        <dbReference type="PROSITE" id="PS50157"/>
    </source>
</evidence>
<dbReference type="Gene3D" id="3.30.160.60">
    <property type="entry name" value="Classic Zinc Finger"/>
    <property type="match status" value="1"/>
</dbReference>
<dbReference type="Proteomes" id="UP000322000">
    <property type="component" value="Chromosome 12"/>
</dbReference>
<organism evidence="12 13">
    <name type="scientific">Trichoplusia ni</name>
    <name type="common">Cabbage looper</name>
    <dbReference type="NCBI Taxonomy" id="7111"/>
    <lineage>
        <taxon>Eukaryota</taxon>
        <taxon>Metazoa</taxon>
        <taxon>Ecdysozoa</taxon>
        <taxon>Arthropoda</taxon>
        <taxon>Hexapoda</taxon>
        <taxon>Insecta</taxon>
        <taxon>Pterygota</taxon>
        <taxon>Neoptera</taxon>
        <taxon>Endopterygota</taxon>
        <taxon>Lepidoptera</taxon>
        <taxon>Glossata</taxon>
        <taxon>Ditrysia</taxon>
        <taxon>Noctuoidea</taxon>
        <taxon>Noctuidae</taxon>
        <taxon>Plusiinae</taxon>
        <taxon>Trichoplusia</taxon>
    </lineage>
</organism>
<comment type="similarity">
    <text evidence="8">Belongs to the snail C2H2-type zinc-finger protein family.</text>
</comment>
<dbReference type="PANTHER" id="PTHR24388:SF54">
    <property type="entry name" value="PROTEIN ESCARGOT"/>
    <property type="match status" value="1"/>
</dbReference>
<dbReference type="RefSeq" id="XP_026735406.1">
    <property type="nucleotide sequence ID" value="XM_026879605.1"/>
</dbReference>
<dbReference type="PROSITE" id="PS50157">
    <property type="entry name" value="ZINC_FINGER_C2H2_2"/>
    <property type="match status" value="2"/>
</dbReference>
<evidence type="ECO:0000313" key="12">
    <source>
        <dbReference type="Proteomes" id="UP000322000"/>
    </source>
</evidence>
<dbReference type="Pfam" id="PF13894">
    <property type="entry name" value="zf-C2H2_4"/>
    <property type="match status" value="1"/>
</dbReference>
<evidence type="ECO:0000256" key="10">
    <source>
        <dbReference type="SAM" id="MobiDB-lite"/>
    </source>
</evidence>
<dbReference type="Pfam" id="PF13912">
    <property type="entry name" value="zf-C2H2_6"/>
    <property type="match status" value="1"/>
</dbReference>
<dbReference type="OrthoDB" id="7489838at2759"/>
<evidence type="ECO:0000256" key="1">
    <source>
        <dbReference type="ARBA" id="ARBA00004123"/>
    </source>
</evidence>
<name>A0A7E5W5A5_TRINI</name>
<evidence type="ECO:0000256" key="7">
    <source>
        <dbReference type="ARBA" id="ARBA00023242"/>
    </source>
</evidence>
<gene>
    <name evidence="13" type="primary">LOC113499215</name>
</gene>
<dbReference type="PROSITE" id="PS00028">
    <property type="entry name" value="ZINC_FINGER_C2H2_1"/>
    <property type="match status" value="2"/>
</dbReference>
<keyword evidence="3" id="KW-0677">Repeat</keyword>
<dbReference type="InterPro" id="IPR050527">
    <property type="entry name" value="Snail/Krueppel_Znf"/>
</dbReference>
<evidence type="ECO:0000256" key="3">
    <source>
        <dbReference type="ARBA" id="ARBA00022737"/>
    </source>
</evidence>
<feature type="domain" description="C2H2-type" evidence="11">
    <location>
        <begin position="380"/>
        <end position="407"/>
    </location>
</feature>
<evidence type="ECO:0000256" key="6">
    <source>
        <dbReference type="ARBA" id="ARBA00023125"/>
    </source>
</evidence>
<keyword evidence="5" id="KW-0862">Zinc</keyword>
<dbReference type="GeneID" id="113499215"/>
<evidence type="ECO:0000256" key="9">
    <source>
        <dbReference type="PROSITE-ProRule" id="PRU00042"/>
    </source>
</evidence>
<dbReference type="SUPFAM" id="SSF57667">
    <property type="entry name" value="beta-beta-alpha zinc fingers"/>
    <property type="match status" value="2"/>
</dbReference>
<evidence type="ECO:0000313" key="13">
    <source>
        <dbReference type="RefSeq" id="XP_026735406.1"/>
    </source>
</evidence>
<keyword evidence="12" id="KW-1185">Reference proteome</keyword>
<evidence type="ECO:0000256" key="8">
    <source>
        <dbReference type="ARBA" id="ARBA00037948"/>
    </source>
</evidence>
<dbReference type="GO" id="GO:0008270">
    <property type="term" value="F:zinc ion binding"/>
    <property type="evidence" value="ECO:0007669"/>
    <property type="project" value="UniProtKB-KW"/>
</dbReference>
<keyword evidence="7" id="KW-0539">Nucleus</keyword>
<keyword evidence="6" id="KW-0238">DNA-binding</keyword>
<feature type="region of interest" description="Disordered" evidence="10">
    <location>
        <begin position="36"/>
        <end position="82"/>
    </location>
</feature>
<proteinExistence type="inferred from homology"/>
<dbReference type="GO" id="GO:0000978">
    <property type="term" value="F:RNA polymerase II cis-regulatory region sequence-specific DNA binding"/>
    <property type="evidence" value="ECO:0007669"/>
    <property type="project" value="TreeGrafter"/>
</dbReference>
<protein>
    <submittedName>
        <fullName evidence="13">Uncharacterized protein LOC113499215</fullName>
    </submittedName>
</protein>